<organism evidence="9 10">
    <name type="scientific">Pseudomonas fluorescens</name>
    <dbReference type="NCBI Taxonomy" id="294"/>
    <lineage>
        <taxon>Bacteria</taxon>
        <taxon>Pseudomonadati</taxon>
        <taxon>Pseudomonadota</taxon>
        <taxon>Gammaproteobacteria</taxon>
        <taxon>Pseudomonadales</taxon>
        <taxon>Pseudomonadaceae</taxon>
        <taxon>Pseudomonas</taxon>
    </lineage>
</organism>
<dbReference type="InterPro" id="IPR029058">
    <property type="entry name" value="AB_hydrolase_fold"/>
</dbReference>
<dbReference type="Pfam" id="PF00353">
    <property type="entry name" value="HemolysinCabind"/>
    <property type="match status" value="3"/>
</dbReference>
<dbReference type="Proteomes" id="UP000255125">
    <property type="component" value="Unassembled WGS sequence"/>
</dbReference>
<protein>
    <submittedName>
        <fullName evidence="9">Type I secretion target</fullName>
        <ecNumber evidence="9">3.1.1.3</ecNumber>
    </submittedName>
</protein>
<keyword evidence="5" id="KW-0677">Repeat</keyword>
<reference evidence="9 10" key="1">
    <citation type="submission" date="2018-06" db="EMBL/GenBank/DDBJ databases">
        <authorList>
            <consortium name="Pathogen Informatics"/>
            <person name="Doyle S."/>
        </authorList>
    </citation>
    <scope>NUCLEOTIDE SEQUENCE [LARGE SCALE GENOMIC DNA]</scope>
    <source>
        <strain evidence="9 10">NCTC10392</strain>
    </source>
</reference>
<dbReference type="OrthoDB" id="7010652at2"/>
<dbReference type="PROSITE" id="PS00330">
    <property type="entry name" value="HEMOLYSIN_CALCIUM"/>
    <property type="match status" value="4"/>
</dbReference>
<evidence type="ECO:0000313" key="10">
    <source>
        <dbReference type="Proteomes" id="UP000255125"/>
    </source>
</evidence>
<keyword evidence="8" id="KW-0472">Membrane</keyword>
<dbReference type="InterPro" id="IPR011049">
    <property type="entry name" value="Serralysin-like_metalloprot_C"/>
</dbReference>
<dbReference type="GO" id="GO:0016020">
    <property type="term" value="C:membrane"/>
    <property type="evidence" value="ECO:0007669"/>
    <property type="project" value="UniProtKB-SubCell"/>
</dbReference>
<sequence>MAIFDYKGQDARTLISDAWTLATYTSGTATVGALYNIPGAILGEGNSFSLPKGWREINASELDVDNSRLDITGSFTGGGVFGAQARVFGQYDSSGQLTKMAFSIAGTNSPIDLIGWPAMIDNSYINGFDYLLDAIKDYAVAKNLSGKDVLVTGYSQGGAVTNGMFLTKDTLADGFFKDSDYFGMESPKVGNDSGIFNFGFENDVVHRLIGEETNLGSAAIDALTGSDINYTSTTDNIVLFDTIYALPTWPNGPFSIANLTGWAAHLEGIFINPIQTISQSTFYDHIEQDSTIIISNLDPISRSFTWVSDKATATSNHYGTPAFLLGTASGDKLQDGRSDDFLDGFAGDDSFRVSTGTDIVAGGAGSDKVFLKGAVANYEAVKLSDGTLFLNDTTGQYGLKELHSVEFVEFETALATATSQLPFVGGFLSSVGQVLTPAYAVTSDKLDYQGWFGSDKSYNKAIEGTAQADSLIGTSGRDLMFGQAGNDTLSGGAGNDLLHGGEGNDTLLGGTGNDQLYGGAGNDILVGGQGNDLLSGGVGSDVFVFDQAGFGQDRISDFNIHQNGLDVLVFSKSLFASVDAVLSAASQQDNDTVIQTIDGSVTLVGFSPANLTADMLSLA</sequence>
<comment type="subcellular location">
    <subcellularLocation>
        <location evidence="1">Membrane</location>
    </subcellularLocation>
    <subcellularLocation>
        <location evidence="2">Secreted</location>
    </subcellularLocation>
</comment>
<name>A0A379ICQ1_PSEFL</name>
<dbReference type="Gene3D" id="3.40.50.1820">
    <property type="entry name" value="alpha/beta hydrolase"/>
    <property type="match status" value="1"/>
</dbReference>
<dbReference type="Gene3D" id="2.150.10.10">
    <property type="entry name" value="Serralysin-like metalloprotease, C-terminal"/>
    <property type="match status" value="1"/>
</dbReference>
<evidence type="ECO:0000256" key="5">
    <source>
        <dbReference type="ARBA" id="ARBA00022737"/>
    </source>
</evidence>
<evidence type="ECO:0000256" key="2">
    <source>
        <dbReference type="ARBA" id="ARBA00004613"/>
    </source>
</evidence>
<dbReference type="InterPro" id="IPR003995">
    <property type="entry name" value="RTX_toxin_determinant-A"/>
</dbReference>
<keyword evidence="9" id="KW-0378">Hydrolase</keyword>
<dbReference type="RefSeq" id="WP_038440589.1">
    <property type="nucleotide sequence ID" value="NZ_CP008896.1"/>
</dbReference>
<evidence type="ECO:0000256" key="4">
    <source>
        <dbReference type="ARBA" id="ARBA00022656"/>
    </source>
</evidence>
<evidence type="ECO:0000256" key="3">
    <source>
        <dbReference type="ARBA" id="ARBA00022525"/>
    </source>
</evidence>
<keyword evidence="7" id="KW-0843">Virulence</keyword>
<dbReference type="EC" id="3.1.1.3" evidence="9"/>
<dbReference type="SUPFAM" id="SSF51120">
    <property type="entry name" value="beta-Roll"/>
    <property type="match status" value="2"/>
</dbReference>
<accession>A0A379ICQ1</accession>
<evidence type="ECO:0000313" key="9">
    <source>
        <dbReference type="EMBL" id="SUD30481.1"/>
    </source>
</evidence>
<dbReference type="InterPro" id="IPR001343">
    <property type="entry name" value="Hemolysn_Ca-bd"/>
</dbReference>
<keyword evidence="6" id="KW-0106">Calcium</keyword>
<dbReference type="PANTHER" id="PTHR38340">
    <property type="entry name" value="S-LAYER PROTEIN"/>
    <property type="match status" value="1"/>
</dbReference>
<dbReference type="InterPro" id="IPR018511">
    <property type="entry name" value="Hemolysin-typ_Ca-bd_CS"/>
</dbReference>
<keyword evidence="3" id="KW-0964">Secreted</keyword>
<dbReference type="PRINTS" id="PR01488">
    <property type="entry name" value="RTXTOXINA"/>
</dbReference>
<keyword evidence="4" id="KW-0800">Toxin</keyword>
<evidence type="ECO:0000256" key="7">
    <source>
        <dbReference type="ARBA" id="ARBA00023026"/>
    </source>
</evidence>
<dbReference type="GO" id="GO:0090729">
    <property type="term" value="F:toxin activity"/>
    <property type="evidence" value="ECO:0007669"/>
    <property type="project" value="UniProtKB-KW"/>
</dbReference>
<dbReference type="GO" id="GO:0005509">
    <property type="term" value="F:calcium ion binding"/>
    <property type="evidence" value="ECO:0007669"/>
    <property type="project" value="InterPro"/>
</dbReference>
<dbReference type="GO" id="GO:0005576">
    <property type="term" value="C:extracellular region"/>
    <property type="evidence" value="ECO:0007669"/>
    <property type="project" value="UniProtKB-SubCell"/>
</dbReference>
<dbReference type="KEGG" id="pfn:HZ99_00885"/>
<gene>
    <name evidence="9" type="ORF">NCTC10392_02401</name>
</gene>
<dbReference type="PANTHER" id="PTHR38340:SF1">
    <property type="entry name" value="S-LAYER PROTEIN"/>
    <property type="match status" value="1"/>
</dbReference>
<dbReference type="AlphaFoldDB" id="A0A379ICQ1"/>
<dbReference type="InterPro" id="IPR050557">
    <property type="entry name" value="RTX_toxin/Mannuronan_C5-epim"/>
</dbReference>
<evidence type="ECO:0000256" key="1">
    <source>
        <dbReference type="ARBA" id="ARBA00004370"/>
    </source>
</evidence>
<dbReference type="PRINTS" id="PR00313">
    <property type="entry name" value="CABNDNGRPT"/>
</dbReference>
<dbReference type="SUPFAM" id="SSF53474">
    <property type="entry name" value="alpha/beta-Hydrolases"/>
    <property type="match status" value="1"/>
</dbReference>
<evidence type="ECO:0000256" key="8">
    <source>
        <dbReference type="ARBA" id="ARBA00023136"/>
    </source>
</evidence>
<dbReference type="EMBL" id="UGUS01000002">
    <property type="protein sequence ID" value="SUD30481.1"/>
    <property type="molecule type" value="Genomic_DNA"/>
</dbReference>
<evidence type="ECO:0000256" key="6">
    <source>
        <dbReference type="ARBA" id="ARBA00022837"/>
    </source>
</evidence>
<proteinExistence type="predicted"/>
<dbReference type="GO" id="GO:0004806">
    <property type="term" value="F:triacylglycerol lipase activity"/>
    <property type="evidence" value="ECO:0007669"/>
    <property type="project" value="UniProtKB-EC"/>
</dbReference>